<comment type="caution">
    <text evidence="1">The sequence shown here is derived from an EMBL/GenBank/DDBJ whole genome shotgun (WGS) entry which is preliminary data.</text>
</comment>
<name>A0A5C4JIE8_9ACTN</name>
<sequence>MDDTNTAVDEAESALRAAGLSLSEDEIVRLATGYRALRAKADALSALELRDDPPIDPVAMTRTAALPGESARP</sequence>
<accession>A0A5C4JIE8</accession>
<protein>
    <submittedName>
        <fullName evidence="1">Uncharacterized protein</fullName>
    </submittedName>
</protein>
<dbReference type="Proteomes" id="UP000309174">
    <property type="component" value="Unassembled WGS sequence"/>
</dbReference>
<evidence type="ECO:0000313" key="2">
    <source>
        <dbReference type="Proteomes" id="UP000309174"/>
    </source>
</evidence>
<reference evidence="1 2" key="1">
    <citation type="submission" date="2019-05" db="EMBL/GenBank/DDBJ databases">
        <title>Draft genome sequence of Actinomadura sp. 14C53.</title>
        <authorList>
            <person name="Saricaoglu S."/>
            <person name="Isik K."/>
        </authorList>
    </citation>
    <scope>NUCLEOTIDE SEQUENCE [LARGE SCALE GENOMIC DNA]</scope>
    <source>
        <strain evidence="1 2">14C53</strain>
    </source>
</reference>
<dbReference type="RefSeq" id="WP_138643640.1">
    <property type="nucleotide sequence ID" value="NZ_VCKW01000012.1"/>
</dbReference>
<proteinExistence type="predicted"/>
<evidence type="ECO:0000313" key="1">
    <source>
        <dbReference type="EMBL" id="TMR06600.1"/>
    </source>
</evidence>
<dbReference type="AlphaFoldDB" id="A0A5C4JIE8"/>
<organism evidence="1 2">
    <name type="scientific">Actinomadura soli</name>
    <dbReference type="NCBI Taxonomy" id="2508997"/>
    <lineage>
        <taxon>Bacteria</taxon>
        <taxon>Bacillati</taxon>
        <taxon>Actinomycetota</taxon>
        <taxon>Actinomycetes</taxon>
        <taxon>Streptosporangiales</taxon>
        <taxon>Thermomonosporaceae</taxon>
        <taxon>Actinomadura</taxon>
    </lineage>
</organism>
<keyword evidence="2" id="KW-1185">Reference proteome</keyword>
<dbReference type="EMBL" id="VCKW01000012">
    <property type="protein sequence ID" value="TMR06600.1"/>
    <property type="molecule type" value="Genomic_DNA"/>
</dbReference>
<gene>
    <name evidence="1" type="ORF">ETD83_03860</name>
</gene>
<dbReference type="OrthoDB" id="9904475at2"/>